<proteinExistence type="predicted"/>
<comment type="caution">
    <text evidence="3">The sequence shown here is derived from an EMBL/GenBank/DDBJ whole genome shotgun (WGS) entry which is preliminary data.</text>
</comment>
<dbReference type="RefSeq" id="WP_165942281.1">
    <property type="nucleotide sequence ID" value="NZ_BMME01000001.1"/>
</dbReference>
<organism evidence="3 4">
    <name type="scientific">Luteimonas terricola</name>
    <dbReference type="NCBI Taxonomy" id="645597"/>
    <lineage>
        <taxon>Bacteria</taxon>
        <taxon>Pseudomonadati</taxon>
        <taxon>Pseudomonadota</taxon>
        <taxon>Gammaproteobacteria</taxon>
        <taxon>Lysobacterales</taxon>
        <taxon>Lysobacteraceae</taxon>
        <taxon>Luteimonas</taxon>
    </lineage>
</organism>
<dbReference type="InterPro" id="IPR024498">
    <property type="entry name" value="DUF2786"/>
</dbReference>
<reference evidence="4" key="1">
    <citation type="journal article" date="2019" name="Int. J. Syst. Evol. Microbiol.">
        <title>The Global Catalogue of Microorganisms (GCM) 10K type strain sequencing project: providing services to taxonomists for standard genome sequencing and annotation.</title>
        <authorList>
            <consortium name="The Broad Institute Genomics Platform"/>
            <consortium name="The Broad Institute Genome Sequencing Center for Infectious Disease"/>
            <person name="Wu L."/>
            <person name="Ma J."/>
        </authorList>
    </citation>
    <scope>NUCLEOTIDE SEQUENCE [LARGE SCALE GENOMIC DNA]</scope>
    <source>
        <strain evidence="4">CGMCC 1.8985</strain>
    </source>
</reference>
<protein>
    <recommendedName>
        <fullName evidence="5">DUF2786 domain-containing protein</fullName>
    </recommendedName>
</protein>
<keyword evidence="4" id="KW-1185">Reference proteome</keyword>
<gene>
    <name evidence="3" type="ORF">GCM10011394_17870</name>
</gene>
<dbReference type="EMBL" id="BMME01000001">
    <property type="protein sequence ID" value="GGK08854.1"/>
    <property type="molecule type" value="Genomic_DNA"/>
</dbReference>
<dbReference type="Pfam" id="PF10979">
    <property type="entry name" value="DUF2786"/>
    <property type="match status" value="1"/>
</dbReference>
<evidence type="ECO:0000259" key="2">
    <source>
        <dbReference type="Pfam" id="PF23771"/>
    </source>
</evidence>
<evidence type="ECO:0008006" key="5">
    <source>
        <dbReference type="Google" id="ProtNLM"/>
    </source>
</evidence>
<dbReference type="Pfam" id="PF23771">
    <property type="entry name" value="DUF7168"/>
    <property type="match status" value="1"/>
</dbReference>
<evidence type="ECO:0000259" key="1">
    <source>
        <dbReference type="Pfam" id="PF10979"/>
    </source>
</evidence>
<feature type="domain" description="DUF2786" evidence="1">
    <location>
        <begin position="6"/>
        <end position="43"/>
    </location>
</feature>
<evidence type="ECO:0000313" key="4">
    <source>
        <dbReference type="Proteomes" id="UP000599009"/>
    </source>
</evidence>
<name>A0ABQ2EE80_9GAMM</name>
<evidence type="ECO:0000313" key="3">
    <source>
        <dbReference type="EMBL" id="GGK08854.1"/>
    </source>
</evidence>
<dbReference type="InterPro" id="IPR055592">
    <property type="entry name" value="DUF7168"/>
</dbReference>
<sequence>MTREQALRKVLACLRLSRSSNPNEAAAGLRQAKALMAKFGLSEDDAVAAEIRDAEVTTRSRGAMVPQSVLALANLVADGYRCKPVISCKRHYDFEAGRMSGRTTISFFGANADAEVATYAFTVLNRQLQSSKTAHTKRIRKRANKARRGEEFALGWTSAVAKLFPKDELSAERNSAIERAIRLRVGETEKTTGREIGKAGRSNPDDRWLGYAAGANAQLHDGIAGDSQRRLSSNQE</sequence>
<feature type="domain" description="DUF7168" evidence="2">
    <location>
        <begin position="50"/>
        <end position="193"/>
    </location>
</feature>
<dbReference type="Proteomes" id="UP000599009">
    <property type="component" value="Unassembled WGS sequence"/>
</dbReference>
<accession>A0ABQ2EE80</accession>